<dbReference type="EMBL" id="ML119131">
    <property type="protein sequence ID" value="RPB11983.1"/>
    <property type="molecule type" value="Genomic_DNA"/>
</dbReference>
<dbReference type="Proteomes" id="UP000277580">
    <property type="component" value="Unassembled WGS sequence"/>
</dbReference>
<dbReference type="OrthoDB" id="5472266at2759"/>
<dbReference type="InParanoid" id="A0A3N4KN05"/>
<evidence type="ECO:0000313" key="1">
    <source>
        <dbReference type="EMBL" id="RPB11983.1"/>
    </source>
</evidence>
<gene>
    <name evidence="1" type="ORF">P167DRAFT_574634</name>
</gene>
<evidence type="ECO:0000313" key="2">
    <source>
        <dbReference type="Proteomes" id="UP000277580"/>
    </source>
</evidence>
<proteinExistence type="predicted"/>
<organism evidence="1 2">
    <name type="scientific">Morchella conica CCBAS932</name>
    <dbReference type="NCBI Taxonomy" id="1392247"/>
    <lineage>
        <taxon>Eukaryota</taxon>
        <taxon>Fungi</taxon>
        <taxon>Dikarya</taxon>
        <taxon>Ascomycota</taxon>
        <taxon>Pezizomycotina</taxon>
        <taxon>Pezizomycetes</taxon>
        <taxon>Pezizales</taxon>
        <taxon>Morchellaceae</taxon>
        <taxon>Morchella</taxon>
    </lineage>
</organism>
<dbReference type="AlphaFoldDB" id="A0A3N4KN05"/>
<name>A0A3N4KN05_9PEZI</name>
<keyword evidence="2" id="KW-1185">Reference proteome</keyword>
<reference evidence="1 2" key="1">
    <citation type="journal article" date="2018" name="Nat. Ecol. Evol.">
        <title>Pezizomycetes genomes reveal the molecular basis of ectomycorrhizal truffle lifestyle.</title>
        <authorList>
            <person name="Murat C."/>
            <person name="Payen T."/>
            <person name="Noel B."/>
            <person name="Kuo A."/>
            <person name="Morin E."/>
            <person name="Chen J."/>
            <person name="Kohler A."/>
            <person name="Krizsan K."/>
            <person name="Balestrini R."/>
            <person name="Da Silva C."/>
            <person name="Montanini B."/>
            <person name="Hainaut M."/>
            <person name="Levati E."/>
            <person name="Barry K.W."/>
            <person name="Belfiori B."/>
            <person name="Cichocki N."/>
            <person name="Clum A."/>
            <person name="Dockter R.B."/>
            <person name="Fauchery L."/>
            <person name="Guy J."/>
            <person name="Iotti M."/>
            <person name="Le Tacon F."/>
            <person name="Lindquist E.A."/>
            <person name="Lipzen A."/>
            <person name="Malagnac F."/>
            <person name="Mello A."/>
            <person name="Molinier V."/>
            <person name="Miyauchi S."/>
            <person name="Poulain J."/>
            <person name="Riccioni C."/>
            <person name="Rubini A."/>
            <person name="Sitrit Y."/>
            <person name="Splivallo R."/>
            <person name="Traeger S."/>
            <person name="Wang M."/>
            <person name="Zifcakova L."/>
            <person name="Wipf D."/>
            <person name="Zambonelli A."/>
            <person name="Paolocci F."/>
            <person name="Nowrousian M."/>
            <person name="Ottonello S."/>
            <person name="Baldrian P."/>
            <person name="Spatafora J.W."/>
            <person name="Henrissat B."/>
            <person name="Nagy L.G."/>
            <person name="Aury J.M."/>
            <person name="Wincker P."/>
            <person name="Grigoriev I.V."/>
            <person name="Bonfante P."/>
            <person name="Martin F.M."/>
        </authorList>
    </citation>
    <scope>NUCLEOTIDE SEQUENCE [LARGE SCALE GENOMIC DNA]</scope>
    <source>
        <strain evidence="1 2">CCBAS932</strain>
    </source>
</reference>
<protein>
    <submittedName>
        <fullName evidence="1">Uncharacterized protein</fullName>
    </submittedName>
</protein>
<sequence>MRGTKNPHFIDGNSPELKVEQKEDEEALAADITAWMAVMVHRKAQGDRATVEHRR</sequence>
<accession>A0A3N4KN05</accession>